<proteinExistence type="predicted"/>
<sequence>MNADIKHLPALFRKAEKAVERLDTLAPLSGAEDFAAGQVAATLEALEGDLEDMLERIVAVHDDAKALRRRIKKERAPARNDGKVRASR</sequence>
<name>A0A6J5NYC8_9CAUD</name>
<feature type="coiled-coil region" evidence="1">
    <location>
        <begin position="43"/>
        <end position="70"/>
    </location>
</feature>
<keyword evidence="1" id="KW-0175">Coiled coil</keyword>
<organism evidence="2">
    <name type="scientific">uncultured Caudovirales phage</name>
    <dbReference type="NCBI Taxonomy" id="2100421"/>
    <lineage>
        <taxon>Viruses</taxon>
        <taxon>Duplodnaviria</taxon>
        <taxon>Heunggongvirae</taxon>
        <taxon>Uroviricota</taxon>
        <taxon>Caudoviricetes</taxon>
        <taxon>Peduoviridae</taxon>
        <taxon>Maltschvirus</taxon>
        <taxon>Maltschvirus maltsch</taxon>
    </lineage>
</organism>
<accession>A0A6J5NYC8</accession>
<evidence type="ECO:0000256" key="1">
    <source>
        <dbReference type="SAM" id="Coils"/>
    </source>
</evidence>
<dbReference type="EMBL" id="LR796738">
    <property type="protein sequence ID" value="CAB4162048.1"/>
    <property type="molecule type" value="Genomic_DNA"/>
</dbReference>
<evidence type="ECO:0000313" key="2">
    <source>
        <dbReference type="EMBL" id="CAB4162048.1"/>
    </source>
</evidence>
<gene>
    <name evidence="2" type="ORF">UFOVP783_14</name>
</gene>
<protein>
    <submittedName>
        <fullName evidence="2">Uncharacterized protein</fullName>
    </submittedName>
</protein>
<reference evidence="2" key="1">
    <citation type="submission" date="2020-04" db="EMBL/GenBank/DDBJ databases">
        <authorList>
            <person name="Chiriac C."/>
            <person name="Salcher M."/>
            <person name="Ghai R."/>
            <person name="Kavagutti S V."/>
        </authorList>
    </citation>
    <scope>NUCLEOTIDE SEQUENCE</scope>
</reference>